<evidence type="ECO:0000256" key="9">
    <source>
        <dbReference type="SAM" id="Phobius"/>
    </source>
</evidence>
<dbReference type="GO" id="GO:0034067">
    <property type="term" value="P:protein localization to Golgi apparatus"/>
    <property type="evidence" value="ECO:0007669"/>
    <property type="project" value="TreeGrafter"/>
</dbReference>
<dbReference type="GO" id="GO:0043001">
    <property type="term" value="P:Golgi to plasma membrane protein transport"/>
    <property type="evidence" value="ECO:0007669"/>
    <property type="project" value="TreeGrafter"/>
</dbReference>
<reference evidence="10" key="1">
    <citation type="submission" date="2021-01" db="EMBL/GenBank/DDBJ databases">
        <authorList>
            <person name="Corre E."/>
            <person name="Pelletier E."/>
            <person name="Niang G."/>
            <person name="Scheremetjew M."/>
            <person name="Finn R."/>
            <person name="Kale V."/>
            <person name="Holt S."/>
            <person name="Cochrane G."/>
            <person name="Meng A."/>
            <person name="Brown T."/>
            <person name="Cohen L."/>
        </authorList>
    </citation>
    <scope>NUCLEOTIDE SEQUENCE</scope>
    <source>
        <strain evidence="10">CCMP644</strain>
    </source>
</reference>
<feature type="transmembrane region" description="Helical" evidence="9">
    <location>
        <begin position="118"/>
        <end position="139"/>
    </location>
</feature>
<dbReference type="InterPro" id="IPR019185">
    <property type="entry name" value="Integral_membrane_SYS1-rel"/>
</dbReference>
<feature type="transmembrane region" description="Helical" evidence="9">
    <location>
        <begin position="14"/>
        <end position="38"/>
    </location>
</feature>
<dbReference type="EMBL" id="HBFX01045687">
    <property type="protein sequence ID" value="CAD8976462.1"/>
    <property type="molecule type" value="Transcribed_RNA"/>
</dbReference>
<evidence type="ECO:0000256" key="6">
    <source>
        <dbReference type="ARBA" id="ARBA00022989"/>
    </source>
</evidence>
<keyword evidence="4 9" id="KW-0812">Transmembrane</keyword>
<evidence type="ECO:0000256" key="2">
    <source>
        <dbReference type="ARBA" id="ARBA00008160"/>
    </source>
</evidence>
<keyword evidence="3" id="KW-0813">Transport</keyword>
<dbReference type="Pfam" id="PF09801">
    <property type="entry name" value="SYS1"/>
    <property type="match status" value="1"/>
</dbReference>
<accession>A0A7S1HCH3</accession>
<evidence type="ECO:0000256" key="1">
    <source>
        <dbReference type="ARBA" id="ARBA00004653"/>
    </source>
</evidence>
<dbReference type="AlphaFoldDB" id="A0A7S1HCH3"/>
<name>A0A7S1HCH3_HEMAN</name>
<evidence type="ECO:0000256" key="4">
    <source>
        <dbReference type="ARBA" id="ARBA00022692"/>
    </source>
</evidence>
<comment type="subcellular location">
    <subcellularLocation>
        <location evidence="1">Golgi apparatus membrane</location>
        <topology evidence="1">Multi-pass membrane protein</topology>
    </subcellularLocation>
</comment>
<dbReference type="GO" id="GO:0005829">
    <property type="term" value="C:cytosol"/>
    <property type="evidence" value="ECO:0007669"/>
    <property type="project" value="GOC"/>
</dbReference>
<keyword evidence="6 9" id="KW-1133">Transmembrane helix</keyword>
<evidence type="ECO:0000256" key="3">
    <source>
        <dbReference type="ARBA" id="ARBA00022448"/>
    </source>
</evidence>
<dbReference type="GO" id="GO:0005802">
    <property type="term" value="C:trans-Golgi network"/>
    <property type="evidence" value="ECO:0007669"/>
    <property type="project" value="TreeGrafter"/>
</dbReference>
<evidence type="ECO:0000313" key="10">
    <source>
        <dbReference type="EMBL" id="CAD8976462.1"/>
    </source>
</evidence>
<keyword evidence="8 9" id="KW-0472">Membrane</keyword>
<protein>
    <recommendedName>
        <fullName evidence="11">Protein SYS1 homolog</fullName>
    </recommendedName>
</protein>
<keyword evidence="7" id="KW-0333">Golgi apparatus</keyword>
<organism evidence="10">
    <name type="scientific">Hemiselmis andersenii</name>
    <name type="common">Cryptophyte alga</name>
    <dbReference type="NCBI Taxonomy" id="464988"/>
    <lineage>
        <taxon>Eukaryota</taxon>
        <taxon>Cryptophyceae</taxon>
        <taxon>Cryptomonadales</taxon>
        <taxon>Hemiselmidaceae</taxon>
        <taxon>Hemiselmis</taxon>
    </lineage>
</organism>
<dbReference type="PANTHER" id="PTHR12952">
    <property type="entry name" value="SYS1"/>
    <property type="match status" value="1"/>
</dbReference>
<sequence length="155" mass="17700">MVNHFYGKELFDPLYIVAQIVATQSLYFMSLGVIYWVMDGLMGVPLSLDQLFTSDSYSNMSTRIAWASVFAVFLNVPVSILALMWIVERAKKCLDFCTTTFAIHLVGCLLYRGLPQHWEWWGCHIFALVTTVLVGEYCCAMKEIREIPLTNIRGN</sequence>
<comment type="similarity">
    <text evidence="2">Belongs to the SYS1 family.</text>
</comment>
<evidence type="ECO:0008006" key="11">
    <source>
        <dbReference type="Google" id="ProtNLM"/>
    </source>
</evidence>
<evidence type="ECO:0000256" key="7">
    <source>
        <dbReference type="ARBA" id="ARBA00023034"/>
    </source>
</evidence>
<dbReference type="GO" id="GO:0006895">
    <property type="term" value="P:Golgi to endosome transport"/>
    <property type="evidence" value="ECO:0007669"/>
    <property type="project" value="TreeGrafter"/>
</dbReference>
<dbReference type="GO" id="GO:0000139">
    <property type="term" value="C:Golgi membrane"/>
    <property type="evidence" value="ECO:0007669"/>
    <property type="project" value="UniProtKB-SubCell"/>
</dbReference>
<dbReference type="PANTHER" id="PTHR12952:SF0">
    <property type="entry name" value="PROTEIN SYS1 HOMOLOG"/>
    <property type="match status" value="1"/>
</dbReference>
<proteinExistence type="inferred from homology"/>
<keyword evidence="5" id="KW-0653">Protein transport</keyword>
<evidence type="ECO:0000256" key="5">
    <source>
        <dbReference type="ARBA" id="ARBA00022927"/>
    </source>
</evidence>
<evidence type="ECO:0000256" key="8">
    <source>
        <dbReference type="ARBA" id="ARBA00023136"/>
    </source>
</evidence>
<feature type="transmembrane region" description="Helical" evidence="9">
    <location>
        <begin position="64"/>
        <end position="86"/>
    </location>
</feature>
<gene>
    <name evidence="10" type="ORF">HAND00432_LOCUS27467</name>
</gene>